<protein>
    <recommendedName>
        <fullName evidence="4">DUF1761 domain-containing protein</fullName>
    </recommendedName>
</protein>
<dbReference type="AlphaFoldDB" id="F0EFB2"/>
<evidence type="ECO:0000313" key="3">
    <source>
        <dbReference type="Proteomes" id="UP000004835"/>
    </source>
</evidence>
<feature type="transmembrane region" description="Helical" evidence="1">
    <location>
        <begin position="129"/>
        <end position="151"/>
    </location>
</feature>
<feature type="transmembrane region" description="Helical" evidence="1">
    <location>
        <begin position="12"/>
        <end position="33"/>
    </location>
</feature>
<feature type="transmembrane region" description="Helical" evidence="1">
    <location>
        <begin position="63"/>
        <end position="89"/>
    </location>
</feature>
<dbReference type="InterPro" id="IPR013879">
    <property type="entry name" value="DUF1761"/>
</dbReference>
<dbReference type="Pfam" id="PF08570">
    <property type="entry name" value="DUF1761"/>
    <property type="match status" value="1"/>
</dbReference>
<dbReference type="Proteomes" id="UP000004835">
    <property type="component" value="Unassembled WGS sequence"/>
</dbReference>
<evidence type="ECO:0000313" key="2">
    <source>
        <dbReference type="EMBL" id="EGC71037.1"/>
    </source>
</evidence>
<accession>F0EFB2</accession>
<sequence length="153" mass="16925">MAKNKVKENTKMVNFWTLIFGTLSWVVVESLLYNPMHKWGKFWAKESGMAEKMDGQQMTTGDMLFTFGGTIVGGILLSAATYQVVYWFATFDHDGWLMTSLQVACLLWLGVYGVATFVMAVYSGQSRKLVGLHLVNGFLGVIVLGLVVGLIGQ</sequence>
<organism evidence="2 3">
    <name type="scientific">Enterococcus casseliflavus ATCC 12755</name>
    <dbReference type="NCBI Taxonomy" id="888066"/>
    <lineage>
        <taxon>Bacteria</taxon>
        <taxon>Bacillati</taxon>
        <taxon>Bacillota</taxon>
        <taxon>Bacilli</taxon>
        <taxon>Lactobacillales</taxon>
        <taxon>Enterococcaceae</taxon>
        <taxon>Enterococcus</taxon>
    </lineage>
</organism>
<name>F0EFB2_ENTCA</name>
<gene>
    <name evidence="2" type="ORF">HMPREF9087_0414</name>
</gene>
<feature type="transmembrane region" description="Helical" evidence="1">
    <location>
        <begin position="101"/>
        <end position="122"/>
    </location>
</feature>
<dbReference type="HOGENOM" id="CLU_1812768_0_0_9"/>
<comment type="caution">
    <text evidence="2">The sequence shown here is derived from an EMBL/GenBank/DDBJ whole genome shotgun (WGS) entry which is preliminary data.</text>
</comment>
<reference evidence="2 3" key="1">
    <citation type="submission" date="2011-01" db="EMBL/GenBank/DDBJ databases">
        <authorList>
            <person name="Muzny D."/>
            <person name="Qin X."/>
            <person name="Deng J."/>
            <person name="Jiang H."/>
            <person name="Liu Y."/>
            <person name="Qu J."/>
            <person name="Song X.-Z."/>
            <person name="Zhang L."/>
            <person name="Thornton R."/>
            <person name="Coyle M."/>
            <person name="Francisco L."/>
            <person name="Jackson L."/>
            <person name="Javaid M."/>
            <person name="Korchina V."/>
            <person name="Kovar C."/>
            <person name="Mata R."/>
            <person name="Mathew T."/>
            <person name="Ngo R."/>
            <person name="Nguyen L."/>
            <person name="Nguyen N."/>
            <person name="Okwuonu G."/>
            <person name="Ongeri F."/>
            <person name="Pham C."/>
            <person name="Simmons D."/>
            <person name="Wilczek-Boney K."/>
            <person name="Hale W."/>
            <person name="Jakkamsetti A."/>
            <person name="Pham P."/>
            <person name="Ruth R."/>
            <person name="San Lucas F."/>
            <person name="Warren J."/>
            <person name="Zhang J."/>
            <person name="Zhao Z."/>
            <person name="Zhou C."/>
            <person name="Zhu D."/>
            <person name="Lee S."/>
            <person name="Bess C."/>
            <person name="Blankenburg K."/>
            <person name="Forbes L."/>
            <person name="Fu Q."/>
            <person name="Gubbala S."/>
            <person name="Hirani K."/>
            <person name="Jayaseelan J.C."/>
            <person name="Lara F."/>
            <person name="Munidasa M."/>
            <person name="Palculict T."/>
            <person name="Patil S."/>
            <person name="Pu L.-L."/>
            <person name="Saada N."/>
            <person name="Tang L."/>
            <person name="Weissenberger G."/>
            <person name="Zhu Y."/>
            <person name="Hemphill L."/>
            <person name="Shang Y."/>
            <person name="Youmans B."/>
            <person name="Ayvaz T."/>
            <person name="Ross M."/>
            <person name="Santibanez J."/>
            <person name="Aqrawi P."/>
            <person name="Gross S."/>
            <person name="Joshi V."/>
            <person name="Fowler G."/>
            <person name="Nazareth L."/>
            <person name="Reid J."/>
            <person name="Worley K."/>
            <person name="Petrosino J."/>
            <person name="Highlander S."/>
            <person name="Gibbs R."/>
        </authorList>
    </citation>
    <scope>NUCLEOTIDE SEQUENCE [LARGE SCALE GENOMIC DNA]</scope>
    <source>
        <strain evidence="2 3">ATCC 12755</strain>
    </source>
</reference>
<keyword evidence="1" id="KW-0812">Transmembrane</keyword>
<keyword evidence="1" id="KW-1133">Transmembrane helix</keyword>
<dbReference type="EMBL" id="AEWT01000002">
    <property type="protein sequence ID" value="EGC71037.1"/>
    <property type="molecule type" value="Genomic_DNA"/>
</dbReference>
<evidence type="ECO:0008006" key="4">
    <source>
        <dbReference type="Google" id="ProtNLM"/>
    </source>
</evidence>
<keyword evidence="1" id="KW-0472">Membrane</keyword>
<proteinExistence type="predicted"/>
<evidence type="ECO:0000256" key="1">
    <source>
        <dbReference type="SAM" id="Phobius"/>
    </source>
</evidence>